<gene>
    <name evidence="6" type="ORF">ZBT109_0106</name>
</gene>
<sequence length="311" mass="34314">MELRHLRYFVAVAEERHFTRAAERLGIAQPPLSQQIKKLEQELGTPLFRRLTRGVELTEAGVLFLEDARGIMSQVERARARAMSVARGESGRISIGFASSAVFHPLVATLIRYYRDQYPRVTISPIEGSTPSLVEGMDSGNIDAAVVRLPFNECGDNYCMDVLAEEEMLIVLPAHHPLAGKDEIALEALERETLIMFPRSLGPGLYDSIIAACRKAGFSPSLGQESPQVPSTVNMVAAGFGVSVVPASIRSVHAEGVTYHRIKGGQLKVQIALAHRANERSQAVHNLVKMIRSDKWQTYSHDYRKGLPTSQ</sequence>
<dbReference type="SUPFAM" id="SSF53850">
    <property type="entry name" value="Periplasmic binding protein-like II"/>
    <property type="match status" value="1"/>
</dbReference>
<organism evidence="6 7">
    <name type="scientific">Zymobacter palmae</name>
    <dbReference type="NCBI Taxonomy" id="33074"/>
    <lineage>
        <taxon>Bacteria</taxon>
        <taxon>Pseudomonadati</taxon>
        <taxon>Pseudomonadota</taxon>
        <taxon>Gammaproteobacteria</taxon>
        <taxon>Oceanospirillales</taxon>
        <taxon>Halomonadaceae</taxon>
        <taxon>Zymobacter group</taxon>
        <taxon>Zymobacter</taxon>
    </lineage>
</organism>
<dbReference type="Pfam" id="PF00126">
    <property type="entry name" value="HTH_1"/>
    <property type="match status" value="1"/>
</dbReference>
<reference evidence="6 7" key="1">
    <citation type="submission" date="2018-09" db="EMBL/GenBank/DDBJ databases">
        <title>Zymobacter palmae IAM14233 (=T109) whole genome analysis.</title>
        <authorList>
            <person name="Yanase H."/>
        </authorList>
    </citation>
    <scope>NUCLEOTIDE SEQUENCE [LARGE SCALE GENOMIC DNA]</scope>
    <source>
        <strain evidence="6 7">IAM14233</strain>
    </source>
</reference>
<dbReference type="PANTHER" id="PTHR30346:SF30">
    <property type="entry name" value="SMALL NEUTRAL PROTEASE REGULATORY PROTEIN"/>
    <property type="match status" value="1"/>
</dbReference>
<name>A0A348HBA4_9GAMM</name>
<comment type="similarity">
    <text evidence="1">Belongs to the LysR transcriptional regulatory family.</text>
</comment>
<dbReference type="STRING" id="1123510.GCA_000620025_00195"/>
<dbReference type="FunFam" id="1.10.10.10:FF:000001">
    <property type="entry name" value="LysR family transcriptional regulator"/>
    <property type="match status" value="1"/>
</dbReference>
<keyword evidence="7" id="KW-1185">Reference proteome</keyword>
<dbReference type="GO" id="GO:0032993">
    <property type="term" value="C:protein-DNA complex"/>
    <property type="evidence" value="ECO:0007669"/>
    <property type="project" value="TreeGrafter"/>
</dbReference>
<dbReference type="InterPro" id="IPR037410">
    <property type="entry name" value="BudR_PBP2"/>
</dbReference>
<proteinExistence type="inferred from homology"/>
<dbReference type="EMBL" id="AP018933">
    <property type="protein sequence ID" value="BBG28906.1"/>
    <property type="molecule type" value="Genomic_DNA"/>
</dbReference>
<evidence type="ECO:0000313" key="7">
    <source>
        <dbReference type="Proteomes" id="UP000267342"/>
    </source>
</evidence>
<dbReference type="InterPro" id="IPR036388">
    <property type="entry name" value="WH-like_DNA-bd_sf"/>
</dbReference>
<keyword evidence="2" id="KW-0805">Transcription regulation</keyword>
<dbReference type="PROSITE" id="PS50931">
    <property type="entry name" value="HTH_LYSR"/>
    <property type="match status" value="1"/>
</dbReference>
<dbReference type="InterPro" id="IPR036390">
    <property type="entry name" value="WH_DNA-bd_sf"/>
</dbReference>
<dbReference type="InterPro" id="IPR000847">
    <property type="entry name" value="LysR_HTH_N"/>
</dbReference>
<dbReference type="Pfam" id="PF03466">
    <property type="entry name" value="LysR_substrate"/>
    <property type="match status" value="1"/>
</dbReference>
<dbReference type="PRINTS" id="PR00039">
    <property type="entry name" value="HTHLYSR"/>
</dbReference>
<evidence type="ECO:0000256" key="3">
    <source>
        <dbReference type="ARBA" id="ARBA00023125"/>
    </source>
</evidence>
<keyword evidence="3" id="KW-0238">DNA-binding</keyword>
<keyword evidence="4" id="KW-0804">Transcription</keyword>
<dbReference type="OrthoDB" id="8850588at2"/>
<dbReference type="SUPFAM" id="SSF46785">
    <property type="entry name" value="Winged helix' DNA-binding domain"/>
    <property type="match status" value="1"/>
</dbReference>
<dbReference type="AlphaFoldDB" id="A0A348HBA4"/>
<feature type="domain" description="HTH lysR-type" evidence="5">
    <location>
        <begin position="1"/>
        <end position="58"/>
    </location>
</feature>
<evidence type="ECO:0000256" key="1">
    <source>
        <dbReference type="ARBA" id="ARBA00009437"/>
    </source>
</evidence>
<dbReference type="Gene3D" id="1.10.10.10">
    <property type="entry name" value="Winged helix-like DNA-binding domain superfamily/Winged helix DNA-binding domain"/>
    <property type="match status" value="1"/>
</dbReference>
<dbReference type="Proteomes" id="UP000267342">
    <property type="component" value="Chromosome"/>
</dbReference>
<dbReference type="PANTHER" id="PTHR30346">
    <property type="entry name" value="TRANSCRIPTIONAL DUAL REGULATOR HCAR-RELATED"/>
    <property type="match status" value="1"/>
</dbReference>
<dbReference type="Gene3D" id="3.40.190.10">
    <property type="entry name" value="Periplasmic binding protein-like II"/>
    <property type="match status" value="2"/>
</dbReference>
<evidence type="ECO:0000256" key="4">
    <source>
        <dbReference type="ARBA" id="ARBA00023163"/>
    </source>
</evidence>
<evidence type="ECO:0000256" key="2">
    <source>
        <dbReference type="ARBA" id="ARBA00023015"/>
    </source>
</evidence>
<protein>
    <submittedName>
        <fullName evidence="6">Transcriptional regulator</fullName>
    </submittedName>
</protein>
<dbReference type="GO" id="GO:0003677">
    <property type="term" value="F:DNA binding"/>
    <property type="evidence" value="ECO:0007669"/>
    <property type="project" value="UniProtKB-KW"/>
</dbReference>
<dbReference type="RefSeq" id="WP_051523641.1">
    <property type="nucleotide sequence ID" value="NZ_AP018933.1"/>
</dbReference>
<dbReference type="InterPro" id="IPR005119">
    <property type="entry name" value="LysR_subst-bd"/>
</dbReference>
<dbReference type="KEGG" id="zpl:ZBT109_0106"/>
<accession>A0A348HBA4</accession>
<dbReference type="GO" id="GO:0003700">
    <property type="term" value="F:DNA-binding transcription factor activity"/>
    <property type="evidence" value="ECO:0007669"/>
    <property type="project" value="InterPro"/>
</dbReference>
<evidence type="ECO:0000259" key="5">
    <source>
        <dbReference type="PROSITE" id="PS50931"/>
    </source>
</evidence>
<evidence type="ECO:0000313" key="6">
    <source>
        <dbReference type="EMBL" id="BBG28906.1"/>
    </source>
</evidence>
<dbReference type="CDD" id="cd08451">
    <property type="entry name" value="PBP2_BudR"/>
    <property type="match status" value="1"/>
</dbReference>